<dbReference type="OrthoDB" id="2423964at2759"/>
<evidence type="ECO:0000256" key="3">
    <source>
        <dbReference type="ARBA" id="ARBA00022555"/>
    </source>
</evidence>
<keyword evidence="4" id="KW-0436">Ligase</keyword>
<dbReference type="GO" id="GO:0002161">
    <property type="term" value="F:aminoacyl-tRNA deacylase activity"/>
    <property type="evidence" value="ECO:0007669"/>
    <property type="project" value="TreeGrafter"/>
</dbReference>
<feature type="coiled-coil region" evidence="10">
    <location>
        <begin position="136"/>
        <end position="163"/>
    </location>
</feature>
<gene>
    <name evidence="12" type="ORF">IFM89_033651</name>
</gene>
<organism evidence="12 13">
    <name type="scientific">Coptis chinensis</name>
    <dbReference type="NCBI Taxonomy" id="261450"/>
    <lineage>
        <taxon>Eukaryota</taxon>
        <taxon>Viridiplantae</taxon>
        <taxon>Streptophyta</taxon>
        <taxon>Embryophyta</taxon>
        <taxon>Tracheophyta</taxon>
        <taxon>Spermatophyta</taxon>
        <taxon>Magnoliopsida</taxon>
        <taxon>Ranunculales</taxon>
        <taxon>Ranunculaceae</taxon>
        <taxon>Coptidoideae</taxon>
        <taxon>Coptis</taxon>
    </lineage>
</organism>
<dbReference type="InterPro" id="IPR045864">
    <property type="entry name" value="aa-tRNA-synth_II/BPL/LPL"/>
</dbReference>
<evidence type="ECO:0000313" key="12">
    <source>
        <dbReference type="EMBL" id="KAF9603024.1"/>
    </source>
</evidence>
<name>A0A835LTQ4_9MAGN</name>
<evidence type="ECO:0000313" key="13">
    <source>
        <dbReference type="Proteomes" id="UP000631114"/>
    </source>
</evidence>
<evidence type="ECO:0000256" key="4">
    <source>
        <dbReference type="ARBA" id="ARBA00022598"/>
    </source>
</evidence>
<dbReference type="Proteomes" id="UP000631114">
    <property type="component" value="Unassembled WGS sequence"/>
</dbReference>
<dbReference type="EC" id="6.1.1.7" evidence="2"/>
<dbReference type="GO" id="GO:0005739">
    <property type="term" value="C:mitochondrion"/>
    <property type="evidence" value="ECO:0007669"/>
    <property type="project" value="TreeGrafter"/>
</dbReference>
<proteinExistence type="inferred from homology"/>
<comment type="caution">
    <text evidence="12">The sequence shown here is derived from an EMBL/GenBank/DDBJ whole genome shotgun (WGS) entry which is preliminary data.</text>
</comment>
<dbReference type="EMBL" id="JADFTS010000006">
    <property type="protein sequence ID" value="KAF9603024.1"/>
    <property type="molecule type" value="Genomic_DNA"/>
</dbReference>
<dbReference type="InterPro" id="IPR050058">
    <property type="entry name" value="Ala-tRNA_ligase"/>
</dbReference>
<dbReference type="Gene3D" id="3.30.930.10">
    <property type="entry name" value="Bira Bifunctional Protein, Domain 2"/>
    <property type="match status" value="1"/>
</dbReference>
<dbReference type="SUPFAM" id="SSF55681">
    <property type="entry name" value="Class II aaRS and biotin synthetases"/>
    <property type="match status" value="1"/>
</dbReference>
<reference evidence="12 13" key="1">
    <citation type="submission" date="2020-10" db="EMBL/GenBank/DDBJ databases">
        <title>The Coptis chinensis genome and diversification of protoberbering-type alkaloids.</title>
        <authorList>
            <person name="Wang B."/>
            <person name="Shu S."/>
            <person name="Song C."/>
            <person name="Liu Y."/>
        </authorList>
    </citation>
    <scope>NUCLEOTIDE SEQUENCE [LARGE SCALE GENOMIC DNA]</scope>
    <source>
        <strain evidence="12">HL-2020</strain>
        <tissue evidence="12">Leaf</tissue>
    </source>
</reference>
<accession>A0A835LTQ4</accession>
<evidence type="ECO:0000256" key="5">
    <source>
        <dbReference type="ARBA" id="ARBA00022741"/>
    </source>
</evidence>
<evidence type="ECO:0000259" key="11">
    <source>
        <dbReference type="PROSITE" id="PS50860"/>
    </source>
</evidence>
<keyword evidence="8" id="KW-0648">Protein biosynthesis</keyword>
<keyword evidence="3" id="KW-0820">tRNA-binding</keyword>
<keyword evidence="6" id="KW-0067">ATP-binding</keyword>
<keyword evidence="7" id="KW-0694">RNA-binding</keyword>
<comment type="similarity">
    <text evidence="1">Belongs to the class-II aminoacyl-tRNA synthetase family.</text>
</comment>
<evidence type="ECO:0000256" key="9">
    <source>
        <dbReference type="ARBA" id="ARBA00023146"/>
    </source>
</evidence>
<dbReference type="GO" id="GO:0006419">
    <property type="term" value="P:alanyl-tRNA aminoacylation"/>
    <property type="evidence" value="ECO:0007669"/>
    <property type="project" value="InterPro"/>
</dbReference>
<evidence type="ECO:0000256" key="10">
    <source>
        <dbReference type="SAM" id="Coils"/>
    </source>
</evidence>
<dbReference type="PANTHER" id="PTHR11777">
    <property type="entry name" value="ALANYL-TRNA SYNTHETASE"/>
    <property type="match status" value="1"/>
</dbReference>
<evidence type="ECO:0000256" key="7">
    <source>
        <dbReference type="ARBA" id="ARBA00022884"/>
    </source>
</evidence>
<keyword evidence="10" id="KW-0175">Coiled coil</keyword>
<dbReference type="InterPro" id="IPR018165">
    <property type="entry name" value="Ala-tRNA-synth_IIc_core"/>
</dbReference>
<evidence type="ECO:0000256" key="1">
    <source>
        <dbReference type="ARBA" id="ARBA00008226"/>
    </source>
</evidence>
<evidence type="ECO:0000256" key="2">
    <source>
        <dbReference type="ARBA" id="ARBA00013168"/>
    </source>
</evidence>
<protein>
    <recommendedName>
        <fullName evidence="2">alanine--tRNA ligase</fullName>
        <ecNumber evidence="2">6.1.1.7</ecNumber>
    </recommendedName>
</protein>
<dbReference type="GO" id="GO:0009507">
    <property type="term" value="C:chloroplast"/>
    <property type="evidence" value="ECO:0007669"/>
    <property type="project" value="TreeGrafter"/>
</dbReference>
<dbReference type="PROSITE" id="PS50860">
    <property type="entry name" value="AA_TRNA_LIGASE_II_ALA"/>
    <property type="match status" value="1"/>
</dbReference>
<dbReference type="Pfam" id="PF01411">
    <property type="entry name" value="tRNA-synt_2c"/>
    <property type="match status" value="1"/>
</dbReference>
<dbReference type="PANTHER" id="PTHR11777:SF9">
    <property type="entry name" value="ALANINE--TRNA LIGASE, CYTOPLASMIC"/>
    <property type="match status" value="1"/>
</dbReference>
<keyword evidence="5" id="KW-0547">Nucleotide-binding</keyword>
<sequence>MNQFKPIFVGTTDPNTALSKLTCACNTQKCIRAGGKHNDLDDVGKDTYHHTFFEMLGNWSFGDYFKKEAIAWALDRSFSHRITAVTTDHVLKAMELACSLDQEISDASKEEGSVLEEKVASLRIRIERAAIPTSMKTDLRTRISELQDQVNKEQKEIAKENIKKAIKATTEIAEIAIIDNKSFCISLVDVGLDATAVREAVLKVVEQKKMPIMVFSADKATNKAVVYAGVPENDQKKGLEVSEWLI</sequence>
<keyword evidence="13" id="KW-1185">Reference proteome</keyword>
<keyword evidence="9" id="KW-0030">Aminoacyl-tRNA synthetase</keyword>
<dbReference type="AlphaFoldDB" id="A0A835LTQ4"/>
<dbReference type="GO" id="GO:0004813">
    <property type="term" value="F:alanine-tRNA ligase activity"/>
    <property type="evidence" value="ECO:0007669"/>
    <property type="project" value="UniProtKB-EC"/>
</dbReference>
<dbReference type="InterPro" id="IPR018164">
    <property type="entry name" value="Ala-tRNA-synth_IIc_N"/>
</dbReference>
<dbReference type="GO" id="GO:0005524">
    <property type="term" value="F:ATP binding"/>
    <property type="evidence" value="ECO:0007669"/>
    <property type="project" value="UniProtKB-KW"/>
</dbReference>
<dbReference type="GO" id="GO:0000049">
    <property type="term" value="F:tRNA binding"/>
    <property type="evidence" value="ECO:0007669"/>
    <property type="project" value="UniProtKB-KW"/>
</dbReference>
<feature type="domain" description="Alanyl-transfer RNA synthetases family profile" evidence="11">
    <location>
        <begin position="1"/>
        <end position="75"/>
    </location>
</feature>
<evidence type="ECO:0000256" key="6">
    <source>
        <dbReference type="ARBA" id="ARBA00022840"/>
    </source>
</evidence>
<evidence type="ECO:0000256" key="8">
    <source>
        <dbReference type="ARBA" id="ARBA00022917"/>
    </source>
</evidence>